<evidence type="ECO:0000256" key="3">
    <source>
        <dbReference type="ARBA" id="ARBA00022989"/>
    </source>
</evidence>
<reference evidence="6 7" key="1">
    <citation type="submission" date="2023-01" db="EMBL/GenBank/DDBJ databases">
        <title>Analysis of 21 Apiospora genomes using comparative genomics revels a genus with tremendous synthesis potential of carbohydrate active enzymes and secondary metabolites.</title>
        <authorList>
            <person name="Sorensen T."/>
        </authorList>
    </citation>
    <scope>NUCLEOTIDE SEQUENCE [LARGE SCALE GENOMIC DNA]</scope>
    <source>
        <strain evidence="6 7">CBS 33761</strain>
    </source>
</reference>
<feature type="transmembrane region" description="Helical" evidence="5">
    <location>
        <begin position="382"/>
        <end position="401"/>
    </location>
</feature>
<evidence type="ECO:0000256" key="5">
    <source>
        <dbReference type="SAM" id="Phobius"/>
    </source>
</evidence>
<evidence type="ECO:0000256" key="4">
    <source>
        <dbReference type="ARBA" id="ARBA00023136"/>
    </source>
</evidence>
<dbReference type="InterPro" id="IPR002523">
    <property type="entry name" value="MgTranspt_CorA/ZnTranspt_ZntB"/>
</dbReference>
<name>A0ABR1SW66_9PEZI</name>
<keyword evidence="7" id="KW-1185">Reference proteome</keyword>
<dbReference type="Pfam" id="PF01544">
    <property type="entry name" value="CorA"/>
    <property type="match status" value="1"/>
</dbReference>
<organism evidence="6 7">
    <name type="scientific">Apiospora rasikravindrae</name>
    <dbReference type="NCBI Taxonomy" id="990691"/>
    <lineage>
        <taxon>Eukaryota</taxon>
        <taxon>Fungi</taxon>
        <taxon>Dikarya</taxon>
        <taxon>Ascomycota</taxon>
        <taxon>Pezizomycotina</taxon>
        <taxon>Sordariomycetes</taxon>
        <taxon>Xylariomycetidae</taxon>
        <taxon>Amphisphaeriales</taxon>
        <taxon>Apiosporaceae</taxon>
        <taxon>Apiospora</taxon>
    </lineage>
</organism>
<dbReference type="SUPFAM" id="SSF144083">
    <property type="entry name" value="Magnesium transport protein CorA, transmembrane region"/>
    <property type="match status" value="1"/>
</dbReference>
<evidence type="ECO:0000313" key="6">
    <source>
        <dbReference type="EMBL" id="KAK8038558.1"/>
    </source>
</evidence>
<accession>A0ABR1SW66</accession>
<dbReference type="InterPro" id="IPR045863">
    <property type="entry name" value="CorA_TM1_TM2"/>
</dbReference>
<evidence type="ECO:0000256" key="2">
    <source>
        <dbReference type="ARBA" id="ARBA00022692"/>
    </source>
</evidence>
<keyword evidence="3 5" id="KW-1133">Transmembrane helix</keyword>
<gene>
    <name evidence="6" type="ORF">PG993_006969</name>
</gene>
<comment type="caution">
    <text evidence="6">The sequence shown here is derived from an EMBL/GenBank/DDBJ whole genome shotgun (WGS) entry which is preliminary data.</text>
</comment>
<dbReference type="Gene3D" id="1.20.58.340">
    <property type="entry name" value="Magnesium transport protein CorA, transmembrane region"/>
    <property type="match status" value="1"/>
</dbReference>
<proteinExistence type="predicted"/>
<dbReference type="Proteomes" id="UP001444661">
    <property type="component" value="Unassembled WGS sequence"/>
</dbReference>
<keyword evidence="2 5" id="KW-0812">Transmembrane</keyword>
<keyword evidence="4 5" id="KW-0472">Membrane</keyword>
<sequence length="444" mass="51374">MSDAFYSKTSKGMATQRCPKKSVICILQCTKQPSEVPADHVGRVNVLQRRRVSSEQFHTDGSHDWRWFCAEASVCIIFASASSIRCCPRCLHTFKEAFGMPELWWTDSCKNSNGYFGCETIQDATSIADLATWAYFETKLLDEQTQYKWLKFNVFAHWKAASNQMAILVFDVHPPYEEQMTELFTSLQTDETADPFWVYVTLASEIVRFQDTAVWAVRDHVRLKEKEGKPEGKPEPDYRRLHDLARHAVHLTETTDVALGTMHAILVHHEAFKTRVHNDRTWQKVHNRLLFFRQMLEGLRCRSNSNEKRLLNEIQLAFHMVVQYDSGTSVDIGKATQEDSAAMKTIATLTLIFLPPTFISTIFSMSFFNVDAETGWKVSNRFWVYWAFAVPMTLMTTGLWYHWQRRFSQTRVHGNQTLHSEDMSRSNNPEALLLTLYQTITSPH</sequence>
<feature type="transmembrane region" description="Helical" evidence="5">
    <location>
        <begin position="346"/>
        <end position="370"/>
    </location>
</feature>
<evidence type="ECO:0000313" key="7">
    <source>
        <dbReference type="Proteomes" id="UP001444661"/>
    </source>
</evidence>
<protein>
    <submittedName>
        <fullName evidence="6">Uncharacterized protein</fullName>
    </submittedName>
</protein>
<comment type="subcellular location">
    <subcellularLocation>
        <location evidence="1">Membrane</location>
        <topology evidence="1">Multi-pass membrane protein</topology>
    </subcellularLocation>
</comment>
<dbReference type="EMBL" id="JAQQWK010000006">
    <property type="protein sequence ID" value="KAK8038558.1"/>
    <property type="molecule type" value="Genomic_DNA"/>
</dbReference>
<evidence type="ECO:0000256" key="1">
    <source>
        <dbReference type="ARBA" id="ARBA00004141"/>
    </source>
</evidence>